<name>A0A1M5ZTV6_9FIRM</name>
<dbReference type="AlphaFoldDB" id="A0A1M5ZTV6"/>
<evidence type="ECO:0000256" key="1">
    <source>
        <dbReference type="ARBA" id="ARBA00000085"/>
    </source>
</evidence>
<comment type="catalytic activity">
    <reaction evidence="1">
        <text>ATP + protein L-histidine = ADP + protein N-phospho-L-histidine.</text>
        <dbReference type="EC" id="2.7.13.3"/>
    </reaction>
</comment>
<keyword evidence="5" id="KW-0902">Two-component regulatory system</keyword>
<gene>
    <name evidence="9" type="ORF">SAMN02746098_03659</name>
</gene>
<dbReference type="Pfam" id="PF02518">
    <property type="entry name" value="HATPase_c"/>
    <property type="match status" value="1"/>
</dbReference>
<evidence type="ECO:0000256" key="3">
    <source>
        <dbReference type="ARBA" id="ARBA00022553"/>
    </source>
</evidence>
<dbReference type="RefSeq" id="WP_073031151.1">
    <property type="nucleotide sequence ID" value="NZ_FQXJ01000015.1"/>
</dbReference>
<proteinExistence type="predicted"/>
<dbReference type="InterPro" id="IPR004358">
    <property type="entry name" value="Sig_transdc_His_kin-like_C"/>
</dbReference>
<evidence type="ECO:0000259" key="8">
    <source>
        <dbReference type="PROSITE" id="PS50109"/>
    </source>
</evidence>
<dbReference type="InterPro" id="IPR005467">
    <property type="entry name" value="His_kinase_dom"/>
</dbReference>
<dbReference type="InterPro" id="IPR036890">
    <property type="entry name" value="HATPase_C_sf"/>
</dbReference>
<keyword evidence="4 9" id="KW-0418">Kinase</keyword>
<accession>A0A1M5ZTV6</accession>
<feature type="transmembrane region" description="Helical" evidence="7">
    <location>
        <begin position="140"/>
        <end position="156"/>
    </location>
</feature>
<keyword evidence="7" id="KW-1133">Transmembrane helix</keyword>
<dbReference type="Gene3D" id="1.10.287.130">
    <property type="match status" value="1"/>
</dbReference>
<dbReference type="SUPFAM" id="SSF47384">
    <property type="entry name" value="Homodimeric domain of signal transducing histidine kinase"/>
    <property type="match status" value="1"/>
</dbReference>
<dbReference type="OrthoDB" id="9784397at2"/>
<dbReference type="Proteomes" id="UP000183954">
    <property type="component" value="Unassembled WGS sequence"/>
</dbReference>
<feature type="transmembrane region" description="Helical" evidence="7">
    <location>
        <begin position="119"/>
        <end position="135"/>
    </location>
</feature>
<reference evidence="10" key="1">
    <citation type="submission" date="2016-11" db="EMBL/GenBank/DDBJ databases">
        <authorList>
            <person name="Varghese N."/>
            <person name="Submissions S."/>
        </authorList>
    </citation>
    <scope>NUCLEOTIDE SEQUENCE [LARGE SCALE GENOMIC DNA]</scope>
    <source>
        <strain evidence="10">DSM 15449</strain>
    </source>
</reference>
<dbReference type="InterPro" id="IPR003594">
    <property type="entry name" value="HATPase_dom"/>
</dbReference>
<organism evidence="9 10">
    <name type="scientific">Desulfosporosinus lacus DSM 15449</name>
    <dbReference type="NCBI Taxonomy" id="1121420"/>
    <lineage>
        <taxon>Bacteria</taxon>
        <taxon>Bacillati</taxon>
        <taxon>Bacillota</taxon>
        <taxon>Clostridia</taxon>
        <taxon>Eubacteriales</taxon>
        <taxon>Desulfitobacteriaceae</taxon>
        <taxon>Desulfosporosinus</taxon>
    </lineage>
</organism>
<dbReference type="InterPro" id="IPR003661">
    <property type="entry name" value="HisK_dim/P_dom"/>
</dbReference>
<keyword evidence="4 9" id="KW-0808">Transferase</keyword>
<dbReference type="EC" id="2.7.13.3" evidence="2"/>
<dbReference type="PANTHER" id="PTHR43065:SF50">
    <property type="entry name" value="HISTIDINE KINASE"/>
    <property type="match status" value="1"/>
</dbReference>
<protein>
    <recommendedName>
        <fullName evidence="2">histidine kinase</fullName>
        <ecNumber evidence="2">2.7.13.3</ecNumber>
    </recommendedName>
</protein>
<keyword evidence="3" id="KW-0597">Phosphoprotein</keyword>
<sequence>MSEKLNKSAWKTIPKIIQVLRVAEDTEVIRKYENIIICMYASSLLYLASAASFIARFFFERQNWENYLPDSLVLLLAGIVYSVLARLEPDRKLLILSPVLTAVIFIFVTVRFYYLIGPAVWTLAFIQLILAMFWVSRSKLYALGLAVVIASFYIVSRHFFAESYQIGIVYYITQGVFIVFLAFIAAAFHKICIDRYCRIEHELQKTVKQKEEISVLYEEKMASEEELREALERLQKNQEQMIQQEKLAGIGQLAAGVAHEINNPLGYIASNYETSRDYYHQLKEANREFAAYMHQMSADKLEKNAEILSKLKEINDKKNILPLCADLEEIHHDIEEGLARIREIVQGMTTYVRVEPNNDFADFDLNKNIQSTLFMVKNEIKHSARVVELLGDIPTIQAKGSHISQVLVNIILNAVQAIKAKESDTFGTIIISTELSKDVVICQIEDNGIGISEENLHQVFNPFFSTKPIGQGTGLGLSIAYDIIVNEHGGQLLVQSTEHVGSKFIIKLPVSKLE</sequence>
<dbReference type="GO" id="GO:0000155">
    <property type="term" value="F:phosphorelay sensor kinase activity"/>
    <property type="evidence" value="ECO:0007669"/>
    <property type="project" value="InterPro"/>
</dbReference>
<keyword evidence="6" id="KW-0175">Coiled coil</keyword>
<evidence type="ECO:0000256" key="7">
    <source>
        <dbReference type="SAM" id="Phobius"/>
    </source>
</evidence>
<dbReference type="InterPro" id="IPR036097">
    <property type="entry name" value="HisK_dim/P_sf"/>
</dbReference>
<dbReference type="SMART" id="SM00387">
    <property type="entry name" value="HATPase_c"/>
    <property type="match status" value="1"/>
</dbReference>
<evidence type="ECO:0000256" key="6">
    <source>
        <dbReference type="SAM" id="Coils"/>
    </source>
</evidence>
<feature type="transmembrane region" description="Helical" evidence="7">
    <location>
        <begin position="37"/>
        <end position="59"/>
    </location>
</feature>
<keyword evidence="10" id="KW-1185">Reference proteome</keyword>
<evidence type="ECO:0000256" key="5">
    <source>
        <dbReference type="ARBA" id="ARBA00023012"/>
    </source>
</evidence>
<dbReference type="CDD" id="cd00082">
    <property type="entry name" value="HisKA"/>
    <property type="match status" value="1"/>
</dbReference>
<dbReference type="STRING" id="1121420.SAMN02746098_03659"/>
<feature type="transmembrane region" description="Helical" evidence="7">
    <location>
        <begin position="168"/>
        <end position="188"/>
    </location>
</feature>
<feature type="coiled-coil region" evidence="6">
    <location>
        <begin position="213"/>
        <end position="248"/>
    </location>
</feature>
<evidence type="ECO:0000256" key="2">
    <source>
        <dbReference type="ARBA" id="ARBA00012438"/>
    </source>
</evidence>
<evidence type="ECO:0000256" key="4">
    <source>
        <dbReference type="ARBA" id="ARBA00022777"/>
    </source>
</evidence>
<evidence type="ECO:0000313" key="10">
    <source>
        <dbReference type="Proteomes" id="UP000183954"/>
    </source>
</evidence>
<feature type="transmembrane region" description="Helical" evidence="7">
    <location>
        <begin position="71"/>
        <end position="87"/>
    </location>
</feature>
<dbReference type="EMBL" id="FQXJ01000015">
    <property type="protein sequence ID" value="SHI27735.1"/>
    <property type="molecule type" value="Genomic_DNA"/>
</dbReference>
<feature type="domain" description="Histidine kinase" evidence="8">
    <location>
        <begin position="256"/>
        <end position="512"/>
    </location>
</feature>
<dbReference type="PRINTS" id="PR00344">
    <property type="entry name" value="BCTRLSENSOR"/>
</dbReference>
<dbReference type="SUPFAM" id="SSF55874">
    <property type="entry name" value="ATPase domain of HSP90 chaperone/DNA topoisomerase II/histidine kinase"/>
    <property type="match status" value="1"/>
</dbReference>
<dbReference type="PANTHER" id="PTHR43065">
    <property type="entry name" value="SENSOR HISTIDINE KINASE"/>
    <property type="match status" value="1"/>
</dbReference>
<dbReference type="Gene3D" id="3.30.565.10">
    <property type="entry name" value="Histidine kinase-like ATPase, C-terminal domain"/>
    <property type="match status" value="1"/>
</dbReference>
<feature type="transmembrane region" description="Helical" evidence="7">
    <location>
        <begin position="94"/>
        <end position="113"/>
    </location>
</feature>
<dbReference type="PROSITE" id="PS50109">
    <property type="entry name" value="HIS_KIN"/>
    <property type="match status" value="1"/>
</dbReference>
<evidence type="ECO:0000313" key="9">
    <source>
        <dbReference type="EMBL" id="SHI27735.1"/>
    </source>
</evidence>
<keyword evidence="7" id="KW-0812">Transmembrane</keyword>
<keyword evidence="7" id="KW-0472">Membrane</keyword>